<feature type="compositionally biased region" description="Basic and acidic residues" evidence="8">
    <location>
        <begin position="93"/>
        <end position="103"/>
    </location>
</feature>
<evidence type="ECO:0000256" key="6">
    <source>
        <dbReference type="ARBA" id="ARBA00023187"/>
    </source>
</evidence>
<dbReference type="SUPFAM" id="SSF47938">
    <property type="entry name" value="Functional domain of the splicing factor Prp18"/>
    <property type="match status" value="1"/>
</dbReference>
<feature type="region of interest" description="Disordered" evidence="8">
    <location>
        <begin position="80"/>
        <end position="125"/>
    </location>
</feature>
<evidence type="ECO:0000256" key="4">
    <source>
        <dbReference type="ARBA" id="ARBA00022664"/>
    </source>
</evidence>
<comment type="caution">
    <text evidence="10">The sequence shown here is derived from an EMBL/GenBank/DDBJ whole genome shotgun (WGS) entry which is preliminary data.</text>
</comment>
<evidence type="ECO:0000256" key="8">
    <source>
        <dbReference type="SAM" id="MobiDB-lite"/>
    </source>
</evidence>
<evidence type="ECO:0000313" key="11">
    <source>
        <dbReference type="Proteomes" id="UP001182556"/>
    </source>
</evidence>
<evidence type="ECO:0000256" key="2">
    <source>
        <dbReference type="ARBA" id="ARBA00008137"/>
    </source>
</evidence>
<protein>
    <recommendedName>
        <fullName evidence="3">Pre-mRNA-splicing factor 18</fullName>
    </recommendedName>
</protein>
<dbReference type="Pfam" id="PF02840">
    <property type="entry name" value="Prp18"/>
    <property type="match status" value="1"/>
</dbReference>
<dbReference type="InterPro" id="IPR004098">
    <property type="entry name" value="Prp18"/>
</dbReference>
<evidence type="ECO:0000256" key="7">
    <source>
        <dbReference type="ARBA" id="ARBA00023242"/>
    </source>
</evidence>
<feature type="domain" description="Pre-mRNA processing factor 4 (PRP4)-like" evidence="9">
    <location>
        <begin position="128"/>
        <end position="177"/>
    </location>
</feature>
<dbReference type="Pfam" id="PF08799">
    <property type="entry name" value="PRP4"/>
    <property type="match status" value="1"/>
</dbReference>
<evidence type="ECO:0000256" key="3">
    <source>
        <dbReference type="ARBA" id="ARBA00018242"/>
    </source>
</evidence>
<comment type="similarity">
    <text evidence="2">Belongs to the PRP18 family.</text>
</comment>
<evidence type="ECO:0000256" key="5">
    <source>
        <dbReference type="ARBA" id="ARBA00022728"/>
    </source>
</evidence>
<dbReference type="PANTHER" id="PTHR13007">
    <property type="entry name" value="PRE-MRNA SPLICING FACTOR-RELATED"/>
    <property type="match status" value="1"/>
</dbReference>
<feature type="compositionally biased region" description="Basic and acidic residues" evidence="8">
    <location>
        <begin position="46"/>
        <end position="68"/>
    </location>
</feature>
<organism evidence="10 11">
    <name type="scientific">Papiliotrema laurentii</name>
    <name type="common">Cryptococcus laurentii</name>
    <dbReference type="NCBI Taxonomy" id="5418"/>
    <lineage>
        <taxon>Eukaryota</taxon>
        <taxon>Fungi</taxon>
        <taxon>Dikarya</taxon>
        <taxon>Basidiomycota</taxon>
        <taxon>Agaricomycotina</taxon>
        <taxon>Tremellomycetes</taxon>
        <taxon>Tremellales</taxon>
        <taxon>Rhynchogastremaceae</taxon>
        <taxon>Papiliotrema</taxon>
    </lineage>
</organism>
<dbReference type="AlphaFoldDB" id="A0AAD9CW75"/>
<dbReference type="EMBL" id="JAODAN010000008">
    <property type="protein sequence ID" value="KAK1922657.1"/>
    <property type="molecule type" value="Genomic_DNA"/>
</dbReference>
<dbReference type="InterPro" id="IPR014906">
    <property type="entry name" value="PRP4-like"/>
</dbReference>
<dbReference type="InterPro" id="IPR036285">
    <property type="entry name" value="PRP4-like_sf"/>
</dbReference>
<proteinExistence type="inferred from homology"/>
<keyword evidence="11" id="KW-1185">Reference proteome</keyword>
<keyword evidence="5" id="KW-0747">Spliceosome</keyword>
<dbReference type="Gene3D" id="4.10.280.110">
    <property type="entry name" value="Pre-mRNA processing factor 4 domain"/>
    <property type="match status" value="1"/>
</dbReference>
<dbReference type="SUPFAM" id="SSF158230">
    <property type="entry name" value="PRP4-like"/>
    <property type="match status" value="1"/>
</dbReference>
<dbReference type="Proteomes" id="UP001182556">
    <property type="component" value="Unassembled WGS sequence"/>
</dbReference>
<accession>A0AAD9CW75</accession>
<dbReference type="GO" id="GO:0046540">
    <property type="term" value="C:U4/U6 x U5 tri-snRNP complex"/>
    <property type="evidence" value="ECO:0007669"/>
    <property type="project" value="TreeGrafter"/>
</dbReference>
<keyword evidence="7" id="KW-0539">Nucleus</keyword>
<name>A0AAD9CW75_PAPLA</name>
<sequence length="392" mass="44606">MDGLLAEINAKRKQLDTAPGPSSSSSAEPPRKYMRRGELEALQEEEERRKKAEAEEKREKLKAESRAIKMRKEVCRHAITSRSLEMEQPFADKQAEQARKDSASRMAASGSNTPEPSGSGAGEKAFNISPEECVRRLRLKGQPIRLFGETDRDRKLRLRALELLEARGEGGQNDFKRTLEGMETSMEEKSLKEMAKLLHAKAVQDKPIEEAVKEKEKKYVETGVIDLSLVKEDPNKLYPLIYYALKNVLKEWEEWMDARPDEVKRSGQGKMAAATQVSSAQNLKPLFRQLRSRDMPPDVLRNMAEIVHHMQTRHYQKANDAYLRLSIGTAAWPIGVTSVGIHERSSQDKLYVDKVAHVLNDEVSRKWIQAVKRLLTFSQTVRPPKEISQMMG</sequence>
<evidence type="ECO:0000313" key="10">
    <source>
        <dbReference type="EMBL" id="KAK1922657.1"/>
    </source>
</evidence>
<dbReference type="GO" id="GO:0071021">
    <property type="term" value="C:U2-type post-spliceosomal complex"/>
    <property type="evidence" value="ECO:0007669"/>
    <property type="project" value="TreeGrafter"/>
</dbReference>
<keyword evidence="6" id="KW-0508">mRNA splicing</keyword>
<dbReference type="InterPro" id="IPR039979">
    <property type="entry name" value="PRPF18"/>
</dbReference>
<gene>
    <name evidence="10" type="ORF">DB88DRAFT_506086</name>
</gene>
<dbReference type="SMART" id="SM00500">
    <property type="entry name" value="SFM"/>
    <property type="match status" value="1"/>
</dbReference>
<feature type="region of interest" description="Disordered" evidence="8">
    <location>
        <begin position="1"/>
        <end position="68"/>
    </location>
</feature>
<comment type="subcellular location">
    <subcellularLocation>
        <location evidence="1">Nucleus</location>
    </subcellularLocation>
</comment>
<dbReference type="GO" id="GO:0000350">
    <property type="term" value="P:generation of catalytic spliceosome for second transesterification step"/>
    <property type="evidence" value="ECO:0007669"/>
    <property type="project" value="TreeGrafter"/>
</dbReference>
<dbReference type="PANTHER" id="PTHR13007:SF19">
    <property type="entry name" value="PRE-MRNA-SPLICING FACTOR 18"/>
    <property type="match status" value="1"/>
</dbReference>
<reference evidence="10" key="1">
    <citation type="submission" date="2023-02" db="EMBL/GenBank/DDBJ databases">
        <title>Identification and recombinant expression of a fungal hydrolase from Papiliotrema laurentii that hydrolyzes apple cutin and clears colloidal polyester polyurethane.</title>
        <authorList>
            <consortium name="DOE Joint Genome Institute"/>
            <person name="Roman V.A."/>
            <person name="Bojanowski C."/>
            <person name="Crable B.R."/>
            <person name="Wagner D.N."/>
            <person name="Hung C.S."/>
            <person name="Nadeau L.J."/>
            <person name="Schratz L."/>
            <person name="Haridas S."/>
            <person name="Pangilinan J."/>
            <person name="Lipzen A."/>
            <person name="Na H."/>
            <person name="Yan M."/>
            <person name="Ng V."/>
            <person name="Grigoriev I.V."/>
            <person name="Spatafora J.W."/>
            <person name="Barlow D."/>
            <person name="Biffinger J."/>
            <person name="Kelley-Loughnane N."/>
            <person name="Varaljay V.A."/>
            <person name="Crookes-Goodson W.J."/>
        </authorList>
    </citation>
    <scope>NUCLEOTIDE SEQUENCE</scope>
    <source>
        <strain evidence="10">5307AH</strain>
    </source>
</reference>
<dbReference type="Gene3D" id="1.20.940.10">
    <property type="entry name" value="Functional domain of the splicing factor Prp18"/>
    <property type="match status" value="1"/>
</dbReference>
<evidence type="ECO:0000259" key="9">
    <source>
        <dbReference type="SMART" id="SM00500"/>
    </source>
</evidence>
<keyword evidence="4" id="KW-0507">mRNA processing</keyword>
<feature type="compositionally biased region" description="Basic and acidic residues" evidence="8">
    <location>
        <begin position="29"/>
        <end position="39"/>
    </location>
</feature>
<evidence type="ECO:0000256" key="1">
    <source>
        <dbReference type="ARBA" id="ARBA00004123"/>
    </source>
</evidence>
<dbReference type="GO" id="GO:0005682">
    <property type="term" value="C:U5 snRNP"/>
    <property type="evidence" value="ECO:0007669"/>
    <property type="project" value="TreeGrafter"/>
</dbReference>